<sequence length="380" mass="43509">MDEEITCAICQKSLDNVNDVVTLRKKGSEGINRASTERNDLIQIVPGQKVHQTCRREYCHPSYINRAKKKERESSISSRRSLHEQSFNFETDCFFCGTNVDLEDQKRRQGDVFRVTTLETKHTVLQTCFERKDEWAEVVGARILHVHDLPAADAIYCQACSVNFRIKKLIPMQFASEQRDVKKRKIGRPQDEEKNDTFLKVARFLQENDDEQITVVDLVEKMKEYLGDSASTAYGRTHMKARLQEHFGDQIIITEINGEPNVVTFRSTVANILHDFHAQLKNIDLETEKLNIIRTASRLIKSYIKLIKTSNDIYPLIETEAERNAIFLSQTLKLLLDGILATLGTRLSKDDVKVASIGQAIIQAARPRVILAPLQVILYF</sequence>
<accession>A0ABN8NFH3</accession>
<evidence type="ECO:0000313" key="2">
    <source>
        <dbReference type="Proteomes" id="UP001159405"/>
    </source>
</evidence>
<evidence type="ECO:0000313" key="1">
    <source>
        <dbReference type="EMBL" id="CAH3107479.1"/>
    </source>
</evidence>
<comment type="caution">
    <text evidence="1">The sequence shown here is derived from an EMBL/GenBank/DDBJ whole genome shotgun (WGS) entry which is preliminary data.</text>
</comment>
<protein>
    <submittedName>
        <fullName evidence="1">Uncharacterized protein</fullName>
    </submittedName>
</protein>
<proteinExistence type="predicted"/>
<keyword evidence="2" id="KW-1185">Reference proteome</keyword>
<name>A0ABN8NFH3_9CNID</name>
<dbReference type="EMBL" id="CALNXK010000020">
    <property type="protein sequence ID" value="CAH3107479.1"/>
    <property type="molecule type" value="Genomic_DNA"/>
</dbReference>
<organism evidence="1 2">
    <name type="scientific">Porites lobata</name>
    <dbReference type="NCBI Taxonomy" id="104759"/>
    <lineage>
        <taxon>Eukaryota</taxon>
        <taxon>Metazoa</taxon>
        <taxon>Cnidaria</taxon>
        <taxon>Anthozoa</taxon>
        <taxon>Hexacorallia</taxon>
        <taxon>Scleractinia</taxon>
        <taxon>Fungiina</taxon>
        <taxon>Poritidae</taxon>
        <taxon>Porites</taxon>
    </lineage>
</organism>
<reference evidence="1 2" key="1">
    <citation type="submission" date="2022-05" db="EMBL/GenBank/DDBJ databases">
        <authorList>
            <consortium name="Genoscope - CEA"/>
            <person name="William W."/>
        </authorList>
    </citation>
    <scope>NUCLEOTIDE SEQUENCE [LARGE SCALE GENOMIC DNA]</scope>
</reference>
<dbReference type="Proteomes" id="UP001159405">
    <property type="component" value="Unassembled WGS sequence"/>
</dbReference>
<gene>
    <name evidence="1" type="ORF">PLOB_00016665</name>
</gene>